<keyword evidence="1" id="KW-1133">Transmembrane helix</keyword>
<keyword evidence="3" id="KW-1185">Reference proteome</keyword>
<sequence>MTENLVFFKASNNQAILRKFQSRLNEIQSKSNFESARNTHMNNIINSMLATPDEWDFKCGITIKWIGNTFIDLISDKNLMLTTEHLDDMFSMCFRFLFELYLSTKTELITELNNARNFAVENTNEFSATAKVQVEYAIREMPISMLKDLLASESIGSIKDFNNLHKIIKDKQDAWETELKNKEIRVEAIKTSLATYESGFNFVGLFQGFDDLSKQKELEKTNLLFWIKVAGIAIVTPLISEIIYLYFHVSNFEQIKIVLGISLLPTASLIAILVYFFRIILQNYKSTKSQLLQIELRKTLCRFIQHYADYSSKLKEKDKESLAKFESIIFSGIVSDDEKLPSTFDGIEQLGSLIKSLRA</sequence>
<organism evidence="2 3">
    <name type="scientific">Undibacterium griseum</name>
    <dbReference type="NCBI Taxonomy" id="2762295"/>
    <lineage>
        <taxon>Bacteria</taxon>
        <taxon>Pseudomonadati</taxon>
        <taxon>Pseudomonadota</taxon>
        <taxon>Betaproteobacteria</taxon>
        <taxon>Burkholderiales</taxon>
        <taxon>Oxalobacteraceae</taxon>
        <taxon>Undibacterium</taxon>
    </lineage>
</organism>
<evidence type="ECO:0000256" key="1">
    <source>
        <dbReference type="SAM" id="Phobius"/>
    </source>
</evidence>
<feature type="transmembrane region" description="Helical" evidence="1">
    <location>
        <begin position="259"/>
        <end position="281"/>
    </location>
</feature>
<keyword evidence="1" id="KW-0812">Transmembrane</keyword>
<evidence type="ECO:0000313" key="2">
    <source>
        <dbReference type="EMBL" id="MBC3884585.1"/>
    </source>
</evidence>
<accession>A0ABR6YL06</accession>
<evidence type="ECO:0000313" key="3">
    <source>
        <dbReference type="Proteomes" id="UP000613113"/>
    </source>
</evidence>
<protein>
    <submittedName>
        <fullName evidence="2">Uncharacterized protein</fullName>
    </submittedName>
</protein>
<name>A0ABR6YL06_9BURK</name>
<comment type="caution">
    <text evidence="2">The sequence shown here is derived from an EMBL/GenBank/DDBJ whole genome shotgun (WGS) entry which is preliminary data.</text>
</comment>
<keyword evidence="1" id="KW-0472">Membrane</keyword>
<reference evidence="2 3" key="1">
    <citation type="submission" date="2020-08" db="EMBL/GenBank/DDBJ databases">
        <title>Novel species isolated from subtropical streams in China.</title>
        <authorList>
            <person name="Lu H."/>
        </authorList>
    </citation>
    <scope>NUCLEOTIDE SEQUENCE [LARGE SCALE GENOMIC DNA]</scope>
    <source>
        <strain evidence="2 3">FT31W</strain>
    </source>
</reference>
<dbReference type="Proteomes" id="UP000613113">
    <property type="component" value="Unassembled WGS sequence"/>
</dbReference>
<gene>
    <name evidence="2" type="ORF">H8K27_05530</name>
</gene>
<dbReference type="EMBL" id="JACOGC010000002">
    <property type="protein sequence ID" value="MBC3884585.1"/>
    <property type="molecule type" value="Genomic_DNA"/>
</dbReference>
<proteinExistence type="predicted"/>
<feature type="transmembrane region" description="Helical" evidence="1">
    <location>
        <begin position="223"/>
        <end position="247"/>
    </location>
</feature>